<reference evidence="1" key="1">
    <citation type="submission" date="2023-06" db="EMBL/GenBank/DDBJ databases">
        <title>Genome-scale phylogeny and comparative genomics of the fungal order Sordariales.</title>
        <authorList>
            <consortium name="Lawrence Berkeley National Laboratory"/>
            <person name="Hensen N."/>
            <person name="Bonometti L."/>
            <person name="Westerberg I."/>
            <person name="Brannstrom I.O."/>
            <person name="Guillou S."/>
            <person name="Cros-Aarteil S."/>
            <person name="Calhoun S."/>
            <person name="Haridas S."/>
            <person name="Kuo A."/>
            <person name="Mondo S."/>
            <person name="Pangilinan J."/>
            <person name="Riley R."/>
            <person name="Labutti K."/>
            <person name="Andreopoulos B."/>
            <person name="Lipzen A."/>
            <person name="Chen C."/>
            <person name="Yanf M."/>
            <person name="Daum C."/>
            <person name="Ng V."/>
            <person name="Clum A."/>
            <person name="Steindorff A."/>
            <person name="Ohm R."/>
            <person name="Martin F."/>
            <person name="Silar P."/>
            <person name="Natvig D."/>
            <person name="Lalanne C."/>
            <person name="Gautier V."/>
            <person name="Ament-Velasquez S.L."/>
            <person name="Kruys A."/>
            <person name="Hutchinson M.I."/>
            <person name="Powell A.J."/>
            <person name="Barry K."/>
            <person name="Miller A.N."/>
            <person name="Grigoriev I.V."/>
            <person name="Debuchy R."/>
            <person name="Gladieux P."/>
            <person name="Thoren M.H."/>
            <person name="Johannesson H."/>
        </authorList>
    </citation>
    <scope>NUCLEOTIDE SEQUENCE</scope>
    <source>
        <strain evidence="1">CBS 540.89</strain>
    </source>
</reference>
<protein>
    <submittedName>
        <fullName evidence="1">Uncharacterized protein</fullName>
    </submittedName>
</protein>
<dbReference type="Proteomes" id="UP001172159">
    <property type="component" value="Unassembled WGS sequence"/>
</dbReference>
<name>A0AA40K6J4_9PEZI</name>
<accession>A0AA40K6J4</accession>
<gene>
    <name evidence="1" type="ORF">B0T21DRAFT_355203</name>
</gene>
<dbReference type="AlphaFoldDB" id="A0AA40K6J4"/>
<evidence type="ECO:0000313" key="1">
    <source>
        <dbReference type="EMBL" id="KAK0747826.1"/>
    </source>
</evidence>
<proteinExistence type="predicted"/>
<sequence length="62" mass="6623">MHCARNTTALTSGNSALSDLSGSCYGLHRCSRNYRPGLLGASAVLFHVHPSISRDCRFGGSR</sequence>
<evidence type="ECO:0000313" key="2">
    <source>
        <dbReference type="Proteomes" id="UP001172159"/>
    </source>
</evidence>
<comment type="caution">
    <text evidence="1">The sequence shown here is derived from an EMBL/GenBank/DDBJ whole genome shotgun (WGS) entry which is preliminary data.</text>
</comment>
<organism evidence="1 2">
    <name type="scientific">Apiosordaria backusii</name>
    <dbReference type="NCBI Taxonomy" id="314023"/>
    <lineage>
        <taxon>Eukaryota</taxon>
        <taxon>Fungi</taxon>
        <taxon>Dikarya</taxon>
        <taxon>Ascomycota</taxon>
        <taxon>Pezizomycotina</taxon>
        <taxon>Sordariomycetes</taxon>
        <taxon>Sordariomycetidae</taxon>
        <taxon>Sordariales</taxon>
        <taxon>Lasiosphaeriaceae</taxon>
        <taxon>Apiosordaria</taxon>
    </lineage>
</organism>
<keyword evidence="2" id="KW-1185">Reference proteome</keyword>
<dbReference type="EMBL" id="JAUKTV010000001">
    <property type="protein sequence ID" value="KAK0747826.1"/>
    <property type="molecule type" value="Genomic_DNA"/>
</dbReference>